<name>A0A7Y9KT43_9ACTN</name>
<keyword evidence="1" id="KW-1133">Transmembrane helix</keyword>
<keyword evidence="3" id="KW-1185">Reference proteome</keyword>
<accession>A0A7Y9KT43</accession>
<proteinExistence type="predicted"/>
<evidence type="ECO:0000256" key="1">
    <source>
        <dbReference type="SAM" id="Phobius"/>
    </source>
</evidence>
<evidence type="ECO:0000313" key="3">
    <source>
        <dbReference type="Proteomes" id="UP000549911"/>
    </source>
</evidence>
<dbReference type="RefSeq" id="WP_179620770.1">
    <property type="nucleotide sequence ID" value="NZ_JACCBW010000003.1"/>
</dbReference>
<feature type="transmembrane region" description="Helical" evidence="1">
    <location>
        <begin position="113"/>
        <end position="133"/>
    </location>
</feature>
<evidence type="ECO:0000313" key="2">
    <source>
        <dbReference type="EMBL" id="NYE38155.1"/>
    </source>
</evidence>
<dbReference type="AlphaFoldDB" id="A0A7Y9KT43"/>
<sequence length="136" mass="14042">MKFLFALVCTALPAYGLLLGSRSRARQRSWIPTVGSITRLRTTSGSDVASGSASLVADYEYVDPAGVVRRGRGSPGSRGVPVGAGPRPINLLVNPHDPSTSVIAGSSDVGSRLFAVLCSGFFVVGIILTIDALNPG</sequence>
<dbReference type="EMBL" id="JACCBW010000003">
    <property type="protein sequence ID" value="NYE38155.1"/>
    <property type="molecule type" value="Genomic_DNA"/>
</dbReference>
<dbReference type="Proteomes" id="UP000549911">
    <property type="component" value="Unassembled WGS sequence"/>
</dbReference>
<protein>
    <recommendedName>
        <fullName evidence="4">DUF3592 domain-containing protein</fullName>
    </recommendedName>
</protein>
<evidence type="ECO:0008006" key="4">
    <source>
        <dbReference type="Google" id="ProtNLM"/>
    </source>
</evidence>
<gene>
    <name evidence="2" type="ORF">F4692_003300</name>
</gene>
<comment type="caution">
    <text evidence="2">The sequence shown here is derived from an EMBL/GenBank/DDBJ whole genome shotgun (WGS) entry which is preliminary data.</text>
</comment>
<keyword evidence="1" id="KW-0472">Membrane</keyword>
<organism evidence="2 3">
    <name type="scientific">Nocardioides cavernae</name>
    <dbReference type="NCBI Taxonomy" id="1921566"/>
    <lineage>
        <taxon>Bacteria</taxon>
        <taxon>Bacillati</taxon>
        <taxon>Actinomycetota</taxon>
        <taxon>Actinomycetes</taxon>
        <taxon>Propionibacteriales</taxon>
        <taxon>Nocardioidaceae</taxon>
        <taxon>Nocardioides</taxon>
    </lineage>
</organism>
<keyword evidence="1" id="KW-0812">Transmembrane</keyword>
<reference evidence="2 3" key="1">
    <citation type="submission" date="2020-07" db="EMBL/GenBank/DDBJ databases">
        <authorList>
            <person name="Partida-Martinez L."/>
            <person name="Huntemann M."/>
            <person name="Clum A."/>
            <person name="Wang J."/>
            <person name="Palaniappan K."/>
            <person name="Ritter S."/>
            <person name="Chen I.-M."/>
            <person name="Stamatis D."/>
            <person name="Reddy T."/>
            <person name="O'Malley R."/>
            <person name="Daum C."/>
            <person name="Shapiro N."/>
            <person name="Ivanova N."/>
            <person name="Kyrpides N."/>
            <person name="Woyke T."/>
        </authorList>
    </citation>
    <scope>NUCLEOTIDE SEQUENCE [LARGE SCALE GENOMIC DNA]</scope>
    <source>
        <strain evidence="2 3">AT2.17</strain>
    </source>
</reference>
<reference evidence="2 3" key="2">
    <citation type="submission" date="2020-08" db="EMBL/GenBank/DDBJ databases">
        <title>The Agave Microbiome: Exploring the role of microbial communities in plant adaptations to desert environments.</title>
        <authorList>
            <person name="Partida-Martinez L.P."/>
        </authorList>
    </citation>
    <scope>NUCLEOTIDE SEQUENCE [LARGE SCALE GENOMIC DNA]</scope>
    <source>
        <strain evidence="2 3">AT2.17</strain>
    </source>
</reference>